<dbReference type="InterPro" id="IPR004104">
    <property type="entry name" value="Gfo/Idh/MocA-like_OxRdtase_C"/>
</dbReference>
<proteinExistence type="inferred from homology"/>
<dbReference type="Pfam" id="PF02894">
    <property type="entry name" value="GFO_IDH_MocA_C"/>
    <property type="match status" value="1"/>
</dbReference>
<dbReference type="InterPro" id="IPR052515">
    <property type="entry name" value="Gfo/Idh/MocA_Oxidoreductase"/>
</dbReference>
<name>A0ABV1KQI7_9BACL</name>
<protein>
    <submittedName>
        <fullName evidence="4">Gfo/Idh/MocA family oxidoreductase</fullName>
    </submittedName>
</protein>
<dbReference type="SUPFAM" id="SSF51735">
    <property type="entry name" value="NAD(P)-binding Rossmann-fold domains"/>
    <property type="match status" value="1"/>
</dbReference>
<dbReference type="RefSeq" id="WP_232185024.1">
    <property type="nucleotide sequence ID" value="NZ_JAIOAP010000004.1"/>
</dbReference>
<evidence type="ECO:0000256" key="1">
    <source>
        <dbReference type="ARBA" id="ARBA00010928"/>
    </source>
</evidence>
<evidence type="ECO:0000313" key="5">
    <source>
        <dbReference type="Proteomes" id="UP001493487"/>
    </source>
</evidence>
<organism evidence="4 5">
    <name type="scientific">Cohnella silvisoli</name>
    <dbReference type="NCBI Taxonomy" id="2873699"/>
    <lineage>
        <taxon>Bacteria</taxon>
        <taxon>Bacillati</taxon>
        <taxon>Bacillota</taxon>
        <taxon>Bacilli</taxon>
        <taxon>Bacillales</taxon>
        <taxon>Paenibacillaceae</taxon>
        <taxon>Cohnella</taxon>
    </lineage>
</organism>
<dbReference type="SUPFAM" id="SSF55347">
    <property type="entry name" value="Glyceraldehyde-3-phosphate dehydrogenase-like, C-terminal domain"/>
    <property type="match status" value="1"/>
</dbReference>
<keyword evidence="5" id="KW-1185">Reference proteome</keyword>
<dbReference type="Gene3D" id="3.30.360.10">
    <property type="entry name" value="Dihydrodipicolinate Reductase, domain 2"/>
    <property type="match status" value="1"/>
</dbReference>
<accession>A0ABV1KQI7</accession>
<sequence length="340" mass="37852">MLKLGVVGLGLGMTHVDAAQQCGEEVALVAICDANRDRLQAVNGDIRRFTDYGTFLRESGADALVLAVPHDLHAKMTLEAMEHGKHVLLEKPMSTSVADGERMVASAKERGLSFMIAQNWRYTPWCRQIKSIIDSGELGNIRMIRSDWVLNFHDFYPKGTWIYDGQRGGGGAVIGLVVHNLDYLRFLFGEVRKVYAQHLYTDEWSSNRAENMSMIQFEFESGALGQMLTSYTPFINQDSGPLQVYGDQGMLTAKRMFPEHIYVTSSSRTSAEKAVDRRFDEVSVEPGEPFAVTQLRHFAECVKTGNKPISSGEDNLGTIRLVESIYESARTGEPVLVGCL</sequence>
<reference evidence="4 5" key="1">
    <citation type="journal article" date="2023" name="Genome Announc.">
        <title>Pan-Genome Analyses of the Genus Cohnella and Proposal of the Novel Species Cohnella silvisoli sp. nov., Isolated from Forest Soil.</title>
        <authorList>
            <person name="Wang C."/>
            <person name="Mao L."/>
            <person name="Bao G."/>
            <person name="Zhu H."/>
        </authorList>
    </citation>
    <scope>NUCLEOTIDE SEQUENCE [LARGE SCALE GENOMIC DNA]</scope>
    <source>
        <strain evidence="4 5">NL03-T5-1</strain>
    </source>
</reference>
<evidence type="ECO:0000259" key="2">
    <source>
        <dbReference type="Pfam" id="PF01408"/>
    </source>
</evidence>
<dbReference type="PANTHER" id="PTHR43249:SF1">
    <property type="entry name" value="D-GLUCOSIDE 3-DEHYDROGENASE"/>
    <property type="match status" value="1"/>
</dbReference>
<comment type="caution">
    <text evidence="4">The sequence shown here is derived from an EMBL/GenBank/DDBJ whole genome shotgun (WGS) entry which is preliminary data.</text>
</comment>
<evidence type="ECO:0000259" key="3">
    <source>
        <dbReference type="Pfam" id="PF02894"/>
    </source>
</evidence>
<dbReference type="EMBL" id="JASKHM010000003">
    <property type="protein sequence ID" value="MEQ4482313.1"/>
    <property type="molecule type" value="Genomic_DNA"/>
</dbReference>
<feature type="domain" description="Gfo/Idh/MocA-like oxidoreductase C-terminal" evidence="3">
    <location>
        <begin position="130"/>
        <end position="335"/>
    </location>
</feature>
<dbReference type="PANTHER" id="PTHR43249">
    <property type="entry name" value="UDP-N-ACETYL-2-AMINO-2-DEOXY-D-GLUCURONATE OXIDASE"/>
    <property type="match status" value="1"/>
</dbReference>
<dbReference type="Pfam" id="PF01408">
    <property type="entry name" value="GFO_IDH_MocA"/>
    <property type="match status" value="1"/>
</dbReference>
<dbReference type="Proteomes" id="UP001493487">
    <property type="component" value="Unassembled WGS sequence"/>
</dbReference>
<dbReference type="InterPro" id="IPR036291">
    <property type="entry name" value="NAD(P)-bd_dom_sf"/>
</dbReference>
<dbReference type="InterPro" id="IPR000683">
    <property type="entry name" value="Gfo/Idh/MocA-like_OxRdtase_N"/>
</dbReference>
<feature type="domain" description="Gfo/Idh/MocA-like oxidoreductase N-terminal" evidence="2">
    <location>
        <begin position="3"/>
        <end position="116"/>
    </location>
</feature>
<evidence type="ECO:0000313" key="4">
    <source>
        <dbReference type="EMBL" id="MEQ4482313.1"/>
    </source>
</evidence>
<comment type="similarity">
    <text evidence="1">Belongs to the Gfo/Idh/MocA family.</text>
</comment>
<gene>
    <name evidence="4" type="ORF">QJS35_07875</name>
</gene>
<dbReference type="Gene3D" id="3.40.50.720">
    <property type="entry name" value="NAD(P)-binding Rossmann-like Domain"/>
    <property type="match status" value="1"/>
</dbReference>